<comment type="caution">
    <text evidence="5">The sequence shown here is derived from an EMBL/GenBank/DDBJ whole genome shotgun (WGS) entry which is preliminary data.</text>
</comment>
<dbReference type="RefSeq" id="WP_153347769.1">
    <property type="nucleotide sequence ID" value="NZ_WEGI01000014.1"/>
</dbReference>
<dbReference type="OrthoDB" id="9775296at2"/>
<evidence type="ECO:0000256" key="3">
    <source>
        <dbReference type="RuleBase" id="RU000363"/>
    </source>
</evidence>
<dbReference type="InterPro" id="IPR002347">
    <property type="entry name" value="SDR_fam"/>
</dbReference>
<dbReference type="Proteomes" id="UP000431401">
    <property type="component" value="Unassembled WGS sequence"/>
</dbReference>
<evidence type="ECO:0000313" key="6">
    <source>
        <dbReference type="Proteomes" id="UP000431401"/>
    </source>
</evidence>
<gene>
    <name evidence="5" type="ORF">NRB56_61020</name>
</gene>
<keyword evidence="6" id="KW-1185">Reference proteome</keyword>
<dbReference type="SUPFAM" id="SSF51735">
    <property type="entry name" value="NAD(P)-binding Rossmann-fold domains"/>
    <property type="match status" value="1"/>
</dbReference>
<keyword evidence="2 5" id="KW-0560">Oxidoreductase</keyword>
<dbReference type="GO" id="GO:0016616">
    <property type="term" value="F:oxidoreductase activity, acting on the CH-OH group of donors, NAD or NADP as acceptor"/>
    <property type="evidence" value="ECO:0007669"/>
    <property type="project" value="UniProtKB-ARBA"/>
</dbReference>
<dbReference type="Gene3D" id="3.40.50.720">
    <property type="entry name" value="NAD(P)-binding Rossmann-like Domain"/>
    <property type="match status" value="1"/>
</dbReference>
<organism evidence="5 6">
    <name type="scientific">Nocardia aurantia</name>
    <dbReference type="NCBI Taxonomy" id="2585199"/>
    <lineage>
        <taxon>Bacteria</taxon>
        <taxon>Bacillati</taxon>
        <taxon>Actinomycetota</taxon>
        <taxon>Actinomycetes</taxon>
        <taxon>Mycobacteriales</taxon>
        <taxon>Nocardiaceae</taxon>
        <taxon>Nocardia</taxon>
    </lineage>
</organism>
<dbReference type="EC" id="1.-.-.-" evidence="5"/>
<dbReference type="SMART" id="SM00822">
    <property type="entry name" value="PKS_KR"/>
    <property type="match status" value="1"/>
</dbReference>
<comment type="similarity">
    <text evidence="1 3">Belongs to the short-chain dehydrogenases/reductases (SDR) family.</text>
</comment>
<evidence type="ECO:0000256" key="1">
    <source>
        <dbReference type="ARBA" id="ARBA00006484"/>
    </source>
</evidence>
<sequence length="254" mass="26426">MQAPLAETAALITGAGTGIGAAVARDLAAAGAAVVLVGRRSGPLDEVATGIRDSGGVAESFAADITERAQATRAVEHALAAFGRLDIVVNNAGAMLAGPVAEAPEGEWERMIDVNLKGALYITQAAIPHLVKSAAAEPRHVADIVTISSTAGRVARAGNAVYNLTKFGINAFSESLRQELQPQRVRVGLVEPGTVATDLASHTRAELRESVQAQVAAIERLEPADIADAVTYMVARPRRVAVNEILVRAADQTW</sequence>
<proteinExistence type="inferred from homology"/>
<evidence type="ECO:0000256" key="2">
    <source>
        <dbReference type="ARBA" id="ARBA00023002"/>
    </source>
</evidence>
<name>A0A7K0DXI9_9NOCA</name>
<evidence type="ECO:0000313" key="5">
    <source>
        <dbReference type="EMBL" id="MQY30500.1"/>
    </source>
</evidence>
<dbReference type="FunFam" id="3.40.50.720:FF:000047">
    <property type="entry name" value="NADP-dependent L-serine/L-allo-threonine dehydrogenase"/>
    <property type="match status" value="1"/>
</dbReference>
<dbReference type="PRINTS" id="PR00080">
    <property type="entry name" value="SDRFAMILY"/>
</dbReference>
<reference evidence="5 6" key="1">
    <citation type="submission" date="2019-10" db="EMBL/GenBank/DDBJ databases">
        <title>Nocardia macrotermitis sp. nov. and Nocardia aurantia sp. nov., isolated from the gut of fungus growing-termite Macrotermes natalensis.</title>
        <authorList>
            <person name="Benndorf R."/>
            <person name="Schwitalla J."/>
            <person name="Martin K."/>
            <person name="De Beer W."/>
            <person name="Kaster A.-K."/>
            <person name="Vollmers J."/>
            <person name="Poulsen M."/>
            <person name="Beemelmanns C."/>
        </authorList>
    </citation>
    <scope>NUCLEOTIDE SEQUENCE [LARGE SCALE GENOMIC DNA]</scope>
    <source>
        <strain evidence="5 6">RB56</strain>
    </source>
</reference>
<dbReference type="PRINTS" id="PR00081">
    <property type="entry name" value="GDHRDH"/>
</dbReference>
<dbReference type="InterPro" id="IPR036291">
    <property type="entry name" value="NAD(P)-bd_dom_sf"/>
</dbReference>
<dbReference type="InterPro" id="IPR057326">
    <property type="entry name" value="KR_dom"/>
</dbReference>
<evidence type="ECO:0000259" key="4">
    <source>
        <dbReference type="SMART" id="SM00822"/>
    </source>
</evidence>
<dbReference type="PANTHER" id="PTHR42901:SF1">
    <property type="entry name" value="ALCOHOL DEHYDROGENASE"/>
    <property type="match status" value="1"/>
</dbReference>
<accession>A0A7K0DXI9</accession>
<feature type="domain" description="Ketoreductase" evidence="4">
    <location>
        <begin position="8"/>
        <end position="198"/>
    </location>
</feature>
<dbReference type="EMBL" id="WEGI01000014">
    <property type="protein sequence ID" value="MQY30500.1"/>
    <property type="molecule type" value="Genomic_DNA"/>
</dbReference>
<dbReference type="Pfam" id="PF00106">
    <property type="entry name" value="adh_short"/>
    <property type="match status" value="1"/>
</dbReference>
<protein>
    <submittedName>
        <fullName evidence="5">Putative oxidoreductase</fullName>
        <ecNumber evidence="5">1.-.-.-</ecNumber>
    </submittedName>
</protein>
<dbReference type="PANTHER" id="PTHR42901">
    <property type="entry name" value="ALCOHOL DEHYDROGENASE"/>
    <property type="match status" value="1"/>
</dbReference>
<dbReference type="AlphaFoldDB" id="A0A7K0DXI9"/>